<reference evidence="1" key="1">
    <citation type="submission" date="2018-05" db="EMBL/GenBank/DDBJ databases">
        <title>Draft genome of Mucuna pruriens seed.</title>
        <authorList>
            <person name="Nnadi N.E."/>
            <person name="Vos R."/>
            <person name="Hasami M.H."/>
            <person name="Devisetty U.K."/>
            <person name="Aguiy J.C."/>
        </authorList>
    </citation>
    <scope>NUCLEOTIDE SEQUENCE [LARGE SCALE GENOMIC DNA]</scope>
    <source>
        <strain evidence="1">JCA_2017</strain>
    </source>
</reference>
<sequence>MNHDRVGRRYDLKFATYGLESLRKSIVGIHHKRKLSESFLSKRNRATWVPSNVRTILDEHWTSIDFQNKRLIAKEPQHIVVDLYLHKLITKKWLISYNGCQLLGREWVNDKTRELAVNSIFYLFKHYFKLKYEQRRQEVEKSTTEEATFANDSNSISINYNDIYLKVVGSKNEKGMYMDLEN</sequence>
<accession>A0A371F4E5</accession>
<protein>
    <submittedName>
        <fullName evidence="1">Uncharacterized protein</fullName>
    </submittedName>
</protein>
<name>A0A371F4E5_MUCPR</name>
<gene>
    <name evidence="1" type="ORF">CR513_47429</name>
</gene>
<evidence type="ECO:0000313" key="2">
    <source>
        <dbReference type="Proteomes" id="UP000257109"/>
    </source>
</evidence>
<proteinExistence type="predicted"/>
<dbReference type="EMBL" id="QJKJ01010685">
    <property type="protein sequence ID" value="RDX73013.1"/>
    <property type="molecule type" value="Genomic_DNA"/>
</dbReference>
<comment type="caution">
    <text evidence="1">The sequence shown here is derived from an EMBL/GenBank/DDBJ whole genome shotgun (WGS) entry which is preliminary data.</text>
</comment>
<organism evidence="1 2">
    <name type="scientific">Mucuna pruriens</name>
    <name type="common">Velvet bean</name>
    <name type="synonym">Dolichos pruriens</name>
    <dbReference type="NCBI Taxonomy" id="157652"/>
    <lineage>
        <taxon>Eukaryota</taxon>
        <taxon>Viridiplantae</taxon>
        <taxon>Streptophyta</taxon>
        <taxon>Embryophyta</taxon>
        <taxon>Tracheophyta</taxon>
        <taxon>Spermatophyta</taxon>
        <taxon>Magnoliopsida</taxon>
        <taxon>eudicotyledons</taxon>
        <taxon>Gunneridae</taxon>
        <taxon>Pentapetalae</taxon>
        <taxon>rosids</taxon>
        <taxon>fabids</taxon>
        <taxon>Fabales</taxon>
        <taxon>Fabaceae</taxon>
        <taxon>Papilionoideae</taxon>
        <taxon>50 kb inversion clade</taxon>
        <taxon>NPAAA clade</taxon>
        <taxon>indigoferoid/millettioid clade</taxon>
        <taxon>Phaseoleae</taxon>
        <taxon>Mucuna</taxon>
    </lineage>
</organism>
<dbReference type="OrthoDB" id="1302580at2759"/>
<keyword evidence="2" id="KW-1185">Reference proteome</keyword>
<dbReference type="AlphaFoldDB" id="A0A371F4E5"/>
<evidence type="ECO:0000313" key="1">
    <source>
        <dbReference type="EMBL" id="RDX73013.1"/>
    </source>
</evidence>
<dbReference type="Proteomes" id="UP000257109">
    <property type="component" value="Unassembled WGS sequence"/>
</dbReference>
<feature type="non-terminal residue" evidence="1">
    <location>
        <position position="1"/>
    </location>
</feature>